<dbReference type="PROSITE" id="PS50885">
    <property type="entry name" value="HAMP"/>
    <property type="match status" value="1"/>
</dbReference>
<dbReference type="InterPro" id="IPR024478">
    <property type="entry name" value="HlyB_4HB_MCP"/>
</dbReference>
<comment type="subcellular location">
    <subcellularLocation>
        <location evidence="1">Membrane</location>
        <topology evidence="1">Multi-pass membrane protein</topology>
    </subcellularLocation>
</comment>
<proteinExistence type="inferred from homology"/>
<dbReference type="InterPro" id="IPR004089">
    <property type="entry name" value="MCPsignal_dom"/>
</dbReference>
<evidence type="ECO:0000256" key="5">
    <source>
        <dbReference type="ARBA" id="ARBA00023224"/>
    </source>
</evidence>
<dbReference type="Pfam" id="PF00672">
    <property type="entry name" value="HAMP"/>
    <property type="match status" value="1"/>
</dbReference>
<dbReference type="SUPFAM" id="SSF58104">
    <property type="entry name" value="Methyl-accepting chemotaxis protein (MCP) signaling domain"/>
    <property type="match status" value="1"/>
</dbReference>
<dbReference type="SMART" id="SM00304">
    <property type="entry name" value="HAMP"/>
    <property type="match status" value="2"/>
</dbReference>
<dbReference type="InterPro" id="IPR003660">
    <property type="entry name" value="HAMP_dom"/>
</dbReference>
<dbReference type="AlphaFoldDB" id="A0A848G0A0"/>
<evidence type="ECO:0000313" key="12">
    <source>
        <dbReference type="Proteomes" id="UP000580043"/>
    </source>
</evidence>
<reference evidence="11 12" key="1">
    <citation type="submission" date="2020-04" db="EMBL/GenBank/DDBJ databases">
        <title>Zoogloea sp. G-4-1-14 isolated from soil.</title>
        <authorList>
            <person name="Dahal R.H."/>
        </authorList>
    </citation>
    <scope>NUCLEOTIDE SEQUENCE [LARGE SCALE GENOMIC DNA]</scope>
    <source>
        <strain evidence="11 12">G-4-1-14</strain>
    </source>
</reference>
<evidence type="ECO:0000259" key="10">
    <source>
        <dbReference type="PROSITE" id="PS50885"/>
    </source>
</evidence>
<dbReference type="InterPro" id="IPR004090">
    <property type="entry name" value="Chemotax_Me-accpt_rcpt"/>
</dbReference>
<keyword evidence="5 7" id="KW-0807">Transducer</keyword>
<dbReference type="GO" id="GO:0007165">
    <property type="term" value="P:signal transduction"/>
    <property type="evidence" value="ECO:0007669"/>
    <property type="project" value="UniProtKB-KW"/>
</dbReference>
<evidence type="ECO:0000256" key="8">
    <source>
        <dbReference type="SAM" id="MobiDB-lite"/>
    </source>
</evidence>
<dbReference type="GO" id="GO:0006935">
    <property type="term" value="P:chemotaxis"/>
    <property type="evidence" value="ECO:0007669"/>
    <property type="project" value="InterPro"/>
</dbReference>
<evidence type="ECO:0000256" key="6">
    <source>
        <dbReference type="ARBA" id="ARBA00029447"/>
    </source>
</evidence>
<dbReference type="PANTHER" id="PTHR32089:SF119">
    <property type="entry name" value="METHYL-ACCEPTING CHEMOTAXIS PROTEIN CTPL"/>
    <property type="match status" value="1"/>
</dbReference>
<keyword evidence="12" id="KW-1185">Reference proteome</keyword>
<feature type="domain" description="Methyl-accepting transducer" evidence="9">
    <location>
        <begin position="265"/>
        <end position="501"/>
    </location>
</feature>
<feature type="region of interest" description="Disordered" evidence="8">
    <location>
        <begin position="315"/>
        <end position="334"/>
    </location>
</feature>
<sequence length="537" mass="56867">MTISQRLIAIVGAAILALAVITGSSYYQMGRVFDDANYSNINVIPSMEVLSAAIAETGKLRVQTYRHVLSTDPKEKVEIDKGIVSARESIEQQFKAYEPLLSDDQDKQLLRAEREALAAYNKRVDEALALSRQGQTEEARARLAVIAPDAAHFGDQLNAHMKYNESLARLSAKQALATRDSATWISLAVSLAASVGLVLLSLTTIRSITSRIERANQSAARIAAGDLGRDGTLSLGNQDEIGKLLSSLESMRADLARTIGEITSESEQVAQSASQLSSAAQQVSISSEQQSSATSSAAAAVEQLTVSIDHVGTSADDANRRARESEGLAVRSGRGVDDAAQQIGQVASQVENTAQQIQTLSQQVQQIDRITVVIREVADQTNLLALNAAIEAARAGEQGRGFAVVADEVRKLAERTTSSVQEISSVIGAIQHGASEAVASMQSSRSLVSAVVVDAARASESMGEIRESASTMQLAIGGISDALREQRGASTDLARNVESIAQMSEENSAAVGEVARTANTLQSVSSSLKSSVSRFKL</sequence>
<gene>
    <name evidence="11" type="ORF">HHL15_02120</name>
</gene>
<organism evidence="11 12">
    <name type="scientific">Zoogloea dura</name>
    <dbReference type="NCBI Taxonomy" id="2728840"/>
    <lineage>
        <taxon>Bacteria</taxon>
        <taxon>Pseudomonadati</taxon>
        <taxon>Pseudomonadota</taxon>
        <taxon>Betaproteobacteria</taxon>
        <taxon>Rhodocyclales</taxon>
        <taxon>Zoogloeaceae</taxon>
        <taxon>Zoogloea</taxon>
    </lineage>
</organism>
<evidence type="ECO:0000256" key="4">
    <source>
        <dbReference type="ARBA" id="ARBA00023136"/>
    </source>
</evidence>
<keyword evidence="2" id="KW-0812">Transmembrane</keyword>
<dbReference type="Gene3D" id="1.10.287.950">
    <property type="entry name" value="Methyl-accepting chemotaxis protein"/>
    <property type="match status" value="1"/>
</dbReference>
<evidence type="ECO:0000256" key="3">
    <source>
        <dbReference type="ARBA" id="ARBA00022989"/>
    </source>
</evidence>
<dbReference type="PANTHER" id="PTHR32089">
    <property type="entry name" value="METHYL-ACCEPTING CHEMOTAXIS PROTEIN MCPB"/>
    <property type="match status" value="1"/>
</dbReference>
<keyword evidence="4" id="KW-0472">Membrane</keyword>
<dbReference type="Proteomes" id="UP000580043">
    <property type="component" value="Unassembled WGS sequence"/>
</dbReference>
<dbReference type="PRINTS" id="PR00260">
    <property type="entry name" value="CHEMTRNSDUCR"/>
</dbReference>
<dbReference type="FunFam" id="1.10.287.950:FF:000001">
    <property type="entry name" value="Methyl-accepting chemotaxis sensory transducer"/>
    <property type="match status" value="1"/>
</dbReference>
<comment type="similarity">
    <text evidence="6">Belongs to the methyl-accepting chemotaxis (MCP) protein family.</text>
</comment>
<evidence type="ECO:0000256" key="2">
    <source>
        <dbReference type="ARBA" id="ARBA00022692"/>
    </source>
</evidence>
<dbReference type="SMART" id="SM00283">
    <property type="entry name" value="MA"/>
    <property type="match status" value="1"/>
</dbReference>
<dbReference type="CDD" id="cd19411">
    <property type="entry name" value="MCP2201-like_sensor"/>
    <property type="match status" value="1"/>
</dbReference>
<evidence type="ECO:0000256" key="1">
    <source>
        <dbReference type="ARBA" id="ARBA00004141"/>
    </source>
</evidence>
<dbReference type="GO" id="GO:0004888">
    <property type="term" value="F:transmembrane signaling receptor activity"/>
    <property type="evidence" value="ECO:0007669"/>
    <property type="project" value="InterPro"/>
</dbReference>
<evidence type="ECO:0000256" key="7">
    <source>
        <dbReference type="PROSITE-ProRule" id="PRU00284"/>
    </source>
</evidence>
<feature type="compositionally biased region" description="Basic and acidic residues" evidence="8">
    <location>
        <begin position="317"/>
        <end position="326"/>
    </location>
</feature>
<dbReference type="GO" id="GO:0016020">
    <property type="term" value="C:membrane"/>
    <property type="evidence" value="ECO:0007669"/>
    <property type="project" value="UniProtKB-SubCell"/>
</dbReference>
<dbReference type="EMBL" id="JABBGA010000001">
    <property type="protein sequence ID" value="NML24526.1"/>
    <property type="molecule type" value="Genomic_DNA"/>
</dbReference>
<dbReference type="CDD" id="cd06225">
    <property type="entry name" value="HAMP"/>
    <property type="match status" value="1"/>
</dbReference>
<dbReference type="Pfam" id="PF00015">
    <property type="entry name" value="MCPsignal"/>
    <property type="match status" value="1"/>
</dbReference>
<feature type="domain" description="HAMP" evidence="10">
    <location>
        <begin position="206"/>
        <end position="260"/>
    </location>
</feature>
<keyword evidence="3" id="KW-1133">Transmembrane helix</keyword>
<comment type="caution">
    <text evidence="11">The sequence shown here is derived from an EMBL/GenBank/DDBJ whole genome shotgun (WGS) entry which is preliminary data.</text>
</comment>
<protein>
    <submittedName>
        <fullName evidence="11">Methyl-accepting chemotaxis protein</fullName>
    </submittedName>
</protein>
<evidence type="ECO:0000313" key="11">
    <source>
        <dbReference type="EMBL" id="NML24526.1"/>
    </source>
</evidence>
<dbReference type="PROSITE" id="PS50111">
    <property type="entry name" value="CHEMOTAXIS_TRANSDUC_2"/>
    <property type="match status" value="1"/>
</dbReference>
<dbReference type="Pfam" id="PF12729">
    <property type="entry name" value="4HB_MCP_1"/>
    <property type="match status" value="1"/>
</dbReference>
<dbReference type="RefSeq" id="WP_169144148.1">
    <property type="nucleotide sequence ID" value="NZ_JABBGA010000001.1"/>
</dbReference>
<name>A0A848G0A0_9RHOO</name>
<accession>A0A848G0A0</accession>
<dbReference type="InterPro" id="IPR047347">
    <property type="entry name" value="YvaQ-like_sensor"/>
</dbReference>
<evidence type="ECO:0000259" key="9">
    <source>
        <dbReference type="PROSITE" id="PS50111"/>
    </source>
</evidence>